<organism evidence="6 7">
    <name type="scientific">Caerostris darwini</name>
    <dbReference type="NCBI Taxonomy" id="1538125"/>
    <lineage>
        <taxon>Eukaryota</taxon>
        <taxon>Metazoa</taxon>
        <taxon>Ecdysozoa</taxon>
        <taxon>Arthropoda</taxon>
        <taxon>Chelicerata</taxon>
        <taxon>Arachnida</taxon>
        <taxon>Araneae</taxon>
        <taxon>Araneomorphae</taxon>
        <taxon>Entelegynae</taxon>
        <taxon>Araneoidea</taxon>
        <taxon>Araneidae</taxon>
        <taxon>Caerostris</taxon>
    </lineage>
</organism>
<dbReference type="InterPro" id="IPR029068">
    <property type="entry name" value="Glyas_Bleomycin-R_OHBP_Dase"/>
</dbReference>
<evidence type="ECO:0000256" key="1">
    <source>
        <dbReference type="ARBA" id="ARBA00001962"/>
    </source>
</evidence>
<keyword evidence="4" id="KW-0408">Iron</keyword>
<comment type="similarity">
    <text evidence="2">Belongs to the 4HPPD family.</text>
</comment>
<keyword evidence="3" id="KW-0677">Repeat</keyword>
<dbReference type="InterPro" id="IPR004360">
    <property type="entry name" value="Glyas_Fos-R_dOase_dom"/>
</dbReference>
<dbReference type="Pfam" id="PF00903">
    <property type="entry name" value="Glyoxalase"/>
    <property type="match status" value="1"/>
</dbReference>
<accession>A0AAV4V0E0</accession>
<feature type="domain" description="VOC" evidence="5">
    <location>
        <begin position="186"/>
        <end position="347"/>
    </location>
</feature>
<dbReference type="Gene3D" id="3.10.180.10">
    <property type="entry name" value="2,3-Dihydroxybiphenyl 1,2-Dioxygenase, domain 1"/>
    <property type="match status" value="2"/>
</dbReference>
<dbReference type="EMBL" id="BPLQ01012178">
    <property type="protein sequence ID" value="GIY63440.1"/>
    <property type="molecule type" value="Genomic_DNA"/>
</dbReference>
<name>A0AAV4V0E0_9ARAC</name>
<evidence type="ECO:0000313" key="6">
    <source>
        <dbReference type="EMBL" id="GIY63440.1"/>
    </source>
</evidence>
<keyword evidence="6" id="KW-0223">Dioxygenase</keyword>
<evidence type="ECO:0000256" key="3">
    <source>
        <dbReference type="ARBA" id="ARBA00022737"/>
    </source>
</evidence>
<dbReference type="InterPro" id="IPR005956">
    <property type="entry name" value="4OHPhenylPyrv_dOase"/>
</dbReference>
<proteinExistence type="inferred from homology"/>
<evidence type="ECO:0000256" key="2">
    <source>
        <dbReference type="ARBA" id="ARBA00005877"/>
    </source>
</evidence>
<evidence type="ECO:0000259" key="5">
    <source>
        <dbReference type="PROSITE" id="PS51819"/>
    </source>
</evidence>
<evidence type="ECO:0000313" key="7">
    <source>
        <dbReference type="Proteomes" id="UP001054837"/>
    </source>
</evidence>
<dbReference type="PANTHER" id="PTHR11959:SF10">
    <property type="entry name" value="4-HYDROXYPHENYLPYRUVATE DIOXYGENASE-LIKE PROTEIN"/>
    <property type="match status" value="1"/>
</dbReference>
<dbReference type="PANTHER" id="PTHR11959">
    <property type="entry name" value="4-HYDROXYPHENYLPYRUVATE DIOXYGENASE"/>
    <property type="match status" value="1"/>
</dbReference>
<evidence type="ECO:0000256" key="4">
    <source>
        <dbReference type="ARBA" id="ARBA00023004"/>
    </source>
</evidence>
<dbReference type="InterPro" id="IPR037523">
    <property type="entry name" value="VOC_core"/>
</dbReference>
<dbReference type="GO" id="GO:0003868">
    <property type="term" value="F:4-hydroxyphenylpyruvate dioxygenase activity"/>
    <property type="evidence" value="ECO:0007669"/>
    <property type="project" value="InterPro"/>
</dbReference>
<dbReference type="GO" id="GO:0009072">
    <property type="term" value="P:aromatic amino acid metabolic process"/>
    <property type="evidence" value="ECO:0007669"/>
    <property type="project" value="InterPro"/>
</dbReference>
<sequence length="437" mass="49097">MRCTWLPTYCSTRSGRLVPLHYEVVLIEKIFDNFGPFHEPLIRLSEMPEPVVHHLEATDYVAESAWKKGQDGVVSRAEPLTTLCCEDSNTHEVDTVFNLAFSVKKSDLKNITERILSQGGEVIEAPTEVSDEHGKISYAIVKSNCGNIVHTLINKDEYSGPFLAGFDVVENSENIECDSTELKISGIDHVTFACYSGNSERVIRFYERCFGMKRFQISNNDDEDNGLILADGVGLRLKAMQYWRCAETGLSYNKSSNPANAFMLVVVESLKGQTNCNVLTYLKQHKNEGVEHVALTSSSIEHTVSKLKGRGVTFRVPPKAYYDELVKTNKLVGLGQNVDSLLNLGILLDNENDSCEASTEESEIQKKYLMQIFSHPIFNLKTFFFEIIQRIGARGLGSGNILALVRSIREEERRNLMKSEAKKQEISEEAITCPRQC</sequence>
<protein>
    <submittedName>
        <fullName evidence="6">Probable 4-hydroxyphenylpyruvate dioxygenase 2</fullName>
    </submittedName>
</protein>
<dbReference type="Proteomes" id="UP001054837">
    <property type="component" value="Unassembled WGS sequence"/>
</dbReference>
<dbReference type="SUPFAM" id="SSF54593">
    <property type="entry name" value="Glyoxalase/Bleomycin resistance protein/Dihydroxybiphenyl dioxygenase"/>
    <property type="match status" value="1"/>
</dbReference>
<reference evidence="6 7" key="1">
    <citation type="submission" date="2021-06" db="EMBL/GenBank/DDBJ databases">
        <title>Caerostris darwini draft genome.</title>
        <authorList>
            <person name="Kono N."/>
            <person name="Arakawa K."/>
        </authorList>
    </citation>
    <scope>NUCLEOTIDE SEQUENCE [LARGE SCALE GENOMIC DNA]</scope>
</reference>
<keyword evidence="6" id="KW-0560">Oxidoreductase</keyword>
<comment type="cofactor">
    <cofactor evidence="1">
        <name>Fe cation</name>
        <dbReference type="ChEBI" id="CHEBI:24875"/>
    </cofactor>
</comment>
<gene>
    <name evidence="6" type="primary">AFUA_4G10620</name>
    <name evidence="6" type="ORF">CDAR_171731</name>
</gene>
<dbReference type="AlphaFoldDB" id="A0AAV4V0E0"/>
<dbReference type="PROSITE" id="PS51819">
    <property type="entry name" value="VOC"/>
    <property type="match status" value="1"/>
</dbReference>
<keyword evidence="7" id="KW-1185">Reference proteome</keyword>
<comment type="caution">
    <text evidence="6">The sequence shown here is derived from an EMBL/GenBank/DDBJ whole genome shotgun (WGS) entry which is preliminary data.</text>
</comment>